<evidence type="ECO:0000313" key="2">
    <source>
        <dbReference type="Proteomes" id="UP000821845"/>
    </source>
</evidence>
<dbReference type="Proteomes" id="UP000821845">
    <property type="component" value="Chromosome 1"/>
</dbReference>
<reference evidence="1" key="1">
    <citation type="submission" date="2020-05" db="EMBL/GenBank/DDBJ databases">
        <title>Large-scale comparative analyses of tick genomes elucidate their genetic diversity and vector capacities.</title>
        <authorList>
            <person name="Jia N."/>
            <person name="Wang J."/>
            <person name="Shi W."/>
            <person name="Du L."/>
            <person name="Sun Y."/>
            <person name="Zhan W."/>
            <person name="Jiang J."/>
            <person name="Wang Q."/>
            <person name="Zhang B."/>
            <person name="Ji P."/>
            <person name="Sakyi L.B."/>
            <person name="Cui X."/>
            <person name="Yuan T."/>
            <person name="Jiang B."/>
            <person name="Yang W."/>
            <person name="Lam T.T.-Y."/>
            <person name="Chang Q."/>
            <person name="Ding S."/>
            <person name="Wang X."/>
            <person name="Zhu J."/>
            <person name="Ruan X."/>
            <person name="Zhao L."/>
            <person name="Wei J."/>
            <person name="Que T."/>
            <person name="Du C."/>
            <person name="Cheng J."/>
            <person name="Dai P."/>
            <person name="Han X."/>
            <person name="Huang E."/>
            <person name="Gao Y."/>
            <person name="Liu J."/>
            <person name="Shao H."/>
            <person name="Ye R."/>
            <person name="Li L."/>
            <person name="Wei W."/>
            <person name="Wang X."/>
            <person name="Wang C."/>
            <person name="Yang T."/>
            <person name="Huo Q."/>
            <person name="Li W."/>
            <person name="Guo W."/>
            <person name="Chen H."/>
            <person name="Zhou L."/>
            <person name="Ni X."/>
            <person name="Tian J."/>
            <person name="Zhou Y."/>
            <person name="Sheng Y."/>
            <person name="Liu T."/>
            <person name="Pan Y."/>
            <person name="Xia L."/>
            <person name="Li J."/>
            <person name="Zhao F."/>
            <person name="Cao W."/>
        </authorList>
    </citation>
    <scope>NUCLEOTIDE SEQUENCE</scope>
    <source>
        <strain evidence="1">Hyas-2018</strain>
    </source>
</reference>
<keyword evidence="2" id="KW-1185">Reference proteome</keyword>
<proteinExistence type="predicted"/>
<comment type="caution">
    <text evidence="1">The sequence shown here is derived from an EMBL/GenBank/DDBJ whole genome shotgun (WGS) entry which is preliminary data.</text>
</comment>
<dbReference type="EMBL" id="CM023481">
    <property type="protein sequence ID" value="KAH6946967.1"/>
    <property type="molecule type" value="Genomic_DNA"/>
</dbReference>
<sequence>MHCFCKAGFAGDASDVESCNIPAEAEMMELWCAANGDGGTSELQEFLYTNDTVTTNELTDEVIVTVVTGTQGESGGDDDKPEPVQVQVMSHQEASLLHFVFVKNLPLGHVQHLDSLQQDVSKLVAKQSNGSGLLASEAVAAVPLSYAEHAQWHLRWPASTLQDETGGSSAGGA</sequence>
<organism evidence="1 2">
    <name type="scientific">Hyalomma asiaticum</name>
    <name type="common">Tick</name>
    <dbReference type="NCBI Taxonomy" id="266040"/>
    <lineage>
        <taxon>Eukaryota</taxon>
        <taxon>Metazoa</taxon>
        <taxon>Ecdysozoa</taxon>
        <taxon>Arthropoda</taxon>
        <taxon>Chelicerata</taxon>
        <taxon>Arachnida</taxon>
        <taxon>Acari</taxon>
        <taxon>Parasitiformes</taxon>
        <taxon>Ixodida</taxon>
        <taxon>Ixodoidea</taxon>
        <taxon>Ixodidae</taxon>
        <taxon>Hyalomminae</taxon>
        <taxon>Hyalomma</taxon>
    </lineage>
</organism>
<protein>
    <submittedName>
        <fullName evidence="1">Uncharacterized protein</fullName>
    </submittedName>
</protein>
<evidence type="ECO:0000313" key="1">
    <source>
        <dbReference type="EMBL" id="KAH6946967.1"/>
    </source>
</evidence>
<accession>A0ACB7THE1</accession>
<name>A0ACB7THE1_HYAAI</name>
<gene>
    <name evidence="1" type="ORF">HPB50_016262</name>
</gene>